<comment type="caution">
    <text evidence="2">The sequence shown here is derived from an EMBL/GenBank/DDBJ whole genome shotgun (WGS) entry which is preliminary data.</text>
</comment>
<dbReference type="AlphaFoldDB" id="A0A841C1D2"/>
<sequence length="140" mass="15266">MTLSIGAPPTGPSTSSAHPVAAAVPSVEIPLFGARTKARELATDVTRLRSDVALLSSQKAQLEAECDVAKAEIARLGGEIDRLGILPLIELEHRVSALAAEEQADTERITLTRSVSTMPMRYRRCSRRVTRAERNDFRRS</sequence>
<reference evidence="2 3" key="1">
    <citation type="submission" date="2020-08" db="EMBL/GenBank/DDBJ databases">
        <title>Sequencing the genomes of 1000 actinobacteria strains.</title>
        <authorList>
            <person name="Klenk H.-P."/>
        </authorList>
    </citation>
    <scope>NUCLEOTIDE SEQUENCE [LARGE SCALE GENOMIC DNA]</scope>
    <source>
        <strain evidence="2 3">DSM 45362</strain>
    </source>
</reference>
<keyword evidence="1" id="KW-0175">Coiled coil</keyword>
<evidence type="ECO:0000256" key="1">
    <source>
        <dbReference type="SAM" id="Coils"/>
    </source>
</evidence>
<organism evidence="2 3">
    <name type="scientific">Allocatelliglobosispora scoriae</name>
    <dbReference type="NCBI Taxonomy" id="643052"/>
    <lineage>
        <taxon>Bacteria</taxon>
        <taxon>Bacillati</taxon>
        <taxon>Actinomycetota</taxon>
        <taxon>Actinomycetes</taxon>
        <taxon>Micromonosporales</taxon>
        <taxon>Micromonosporaceae</taxon>
        <taxon>Allocatelliglobosispora</taxon>
    </lineage>
</organism>
<name>A0A841C1D2_9ACTN</name>
<dbReference type="EMBL" id="JACHMN010000003">
    <property type="protein sequence ID" value="MBB5872780.1"/>
    <property type="molecule type" value="Genomic_DNA"/>
</dbReference>
<feature type="coiled-coil region" evidence="1">
    <location>
        <begin position="45"/>
        <end position="79"/>
    </location>
</feature>
<keyword evidence="3" id="KW-1185">Reference proteome</keyword>
<protein>
    <submittedName>
        <fullName evidence="2">Outer membrane murein-binding lipoprotein Lpp</fullName>
    </submittedName>
</protein>
<keyword evidence="2" id="KW-0449">Lipoprotein</keyword>
<accession>A0A841C1D2</accession>
<gene>
    <name evidence="2" type="ORF">F4553_006214</name>
</gene>
<evidence type="ECO:0000313" key="3">
    <source>
        <dbReference type="Proteomes" id="UP000587527"/>
    </source>
</evidence>
<dbReference type="RefSeq" id="WP_184842938.1">
    <property type="nucleotide sequence ID" value="NZ_JACHMN010000003.1"/>
</dbReference>
<proteinExistence type="predicted"/>
<evidence type="ECO:0000313" key="2">
    <source>
        <dbReference type="EMBL" id="MBB5872780.1"/>
    </source>
</evidence>
<dbReference type="Proteomes" id="UP000587527">
    <property type="component" value="Unassembled WGS sequence"/>
</dbReference>